<name>A0ABT7ICL2_9GAMM</name>
<dbReference type="Pfam" id="PF25917">
    <property type="entry name" value="BSH_RND"/>
    <property type="match status" value="1"/>
</dbReference>
<dbReference type="SUPFAM" id="SSF111369">
    <property type="entry name" value="HlyD-like secretion proteins"/>
    <property type="match status" value="1"/>
</dbReference>
<feature type="coiled-coil region" evidence="2">
    <location>
        <begin position="105"/>
        <end position="150"/>
    </location>
</feature>
<organism evidence="4 5">
    <name type="scientific">Marinobacter azerbaijanicus</name>
    <dbReference type="NCBI Taxonomy" id="3050455"/>
    <lineage>
        <taxon>Bacteria</taxon>
        <taxon>Pseudomonadati</taxon>
        <taxon>Pseudomonadota</taxon>
        <taxon>Gammaproteobacteria</taxon>
        <taxon>Pseudomonadales</taxon>
        <taxon>Marinobacteraceae</taxon>
        <taxon>Marinobacter</taxon>
    </lineage>
</organism>
<proteinExistence type="inferred from homology"/>
<dbReference type="InterPro" id="IPR058625">
    <property type="entry name" value="MdtA-like_BSH"/>
</dbReference>
<gene>
    <name evidence="4" type="ORF">QPM17_12155</name>
</gene>
<keyword evidence="5" id="KW-1185">Reference proteome</keyword>
<evidence type="ECO:0000313" key="4">
    <source>
        <dbReference type="EMBL" id="MDL0431888.1"/>
    </source>
</evidence>
<accession>A0ABT7ICL2</accession>
<feature type="domain" description="Multidrug resistance protein MdtA-like barrel-sandwich hybrid" evidence="3">
    <location>
        <begin position="65"/>
        <end position="242"/>
    </location>
</feature>
<evidence type="ECO:0000256" key="2">
    <source>
        <dbReference type="SAM" id="Coils"/>
    </source>
</evidence>
<comment type="similarity">
    <text evidence="1">Belongs to the membrane fusion protein (MFP) (TC 8.A.1) family.</text>
</comment>
<evidence type="ECO:0000256" key="1">
    <source>
        <dbReference type="ARBA" id="ARBA00009477"/>
    </source>
</evidence>
<sequence length="413" mass="44423">MSKRIIPILIFALGVAGFILLKVTRPEPEAVSAQERSWLIEVMIVEPGVHTPVLSLYGQLVAPEQTTIAAPLAGRIGSRPVREGQRVTEGDLLVALDEADIGPLVTRAEAEVKDLQAQLAAEQVRHANDREALEGEKAILSNARRQFERTQSLVSRNLSSQEALDAASDALARARLTVTARQRAVDEHPSRVQSLEARLDGAQASLASARRDAERATVTAPFDGVVTDIRVAEGDRVSPNAQLLSVYPDQGLELRARVPDVFRQELLDALNAGEHLQALTEDGLHRFILSRFAGTSDPSGTEAILTLDGDAGGLRPGGLLPVTLERPPREDAIAIPYSALYGSDSVYRMTDDFRMQRVTVKRLGEANDANGGRQVLVSAEDLEAGDALITTHLPNAMSGLKVELAETGPEAGE</sequence>
<reference evidence="4 5" key="1">
    <citation type="submission" date="2023-06" db="EMBL/GenBank/DDBJ databases">
        <title>Marinobacter azerbaijanicus a moderately halophilic, isolated from Urmia Lake in Azerbaijan region of Iran.</title>
        <authorList>
            <person name="Sanchez-Porro C."/>
            <person name="Aghdam E.M."/>
            <person name="Saheb S.M."/>
            <person name="Tarhriz V."/>
            <person name="Kazemi E."/>
            <person name="Ammozegar M.A."/>
            <person name="Ventosa A."/>
            <person name="Hejazi M.S."/>
        </authorList>
    </citation>
    <scope>NUCLEOTIDE SEQUENCE [LARGE SCALE GENOMIC DNA]</scope>
    <source>
        <strain evidence="4 5">TBZ242</strain>
    </source>
</reference>
<keyword evidence="2" id="KW-0175">Coiled coil</keyword>
<dbReference type="EMBL" id="JASSVS010000005">
    <property type="protein sequence ID" value="MDL0431888.1"/>
    <property type="molecule type" value="Genomic_DNA"/>
</dbReference>
<dbReference type="Gene3D" id="2.40.50.100">
    <property type="match status" value="1"/>
</dbReference>
<evidence type="ECO:0000259" key="3">
    <source>
        <dbReference type="Pfam" id="PF25917"/>
    </source>
</evidence>
<dbReference type="RefSeq" id="WP_285391024.1">
    <property type="nucleotide sequence ID" value="NZ_JASSVS010000005.1"/>
</dbReference>
<protein>
    <submittedName>
        <fullName evidence="4">Biotin/lipoyl-binding protein</fullName>
    </submittedName>
</protein>
<evidence type="ECO:0000313" key="5">
    <source>
        <dbReference type="Proteomes" id="UP001227964"/>
    </source>
</evidence>
<dbReference type="Gene3D" id="1.10.287.470">
    <property type="entry name" value="Helix hairpin bin"/>
    <property type="match status" value="1"/>
</dbReference>
<comment type="caution">
    <text evidence="4">The sequence shown here is derived from an EMBL/GenBank/DDBJ whole genome shotgun (WGS) entry which is preliminary data.</text>
</comment>
<dbReference type="PANTHER" id="PTHR30469">
    <property type="entry name" value="MULTIDRUG RESISTANCE PROTEIN MDTA"/>
    <property type="match status" value="1"/>
</dbReference>
<dbReference type="Proteomes" id="UP001227964">
    <property type="component" value="Unassembled WGS sequence"/>
</dbReference>
<dbReference type="PANTHER" id="PTHR30469:SF15">
    <property type="entry name" value="HLYD FAMILY OF SECRETION PROTEINS"/>
    <property type="match status" value="1"/>
</dbReference>